<keyword evidence="2" id="KW-1185">Reference proteome</keyword>
<reference evidence="1" key="1">
    <citation type="submission" date="2021-03" db="EMBL/GenBank/DDBJ databases">
        <title>Evolutionary innovations through gain and loss of genes in the ectomycorrhizal Boletales.</title>
        <authorList>
            <person name="Wu G."/>
            <person name="Miyauchi S."/>
            <person name="Morin E."/>
            <person name="Yang Z.-L."/>
            <person name="Xu J."/>
            <person name="Martin F.M."/>
        </authorList>
    </citation>
    <scope>NUCLEOTIDE SEQUENCE</scope>
    <source>
        <strain evidence="1">BR01</strain>
    </source>
</reference>
<name>A0A8I2YFV7_9AGAM</name>
<sequence>MCAEMVYLDPGELLIQLPAQVYSVYAPVASFNISGHFYSYDSSHLMEIGRDFNVQHNGGLTNQMHHHVLETLIQMVIGIPRMNSHCELDIVPLTALCLMVIDPERYKMKGHDIRNVQGLIYTQEIAGEILKGLGHSNLSSHPYYSSNQNYLEPGDCFLHKSCLSCWQVVR</sequence>
<accession>A0A8I2YFV7</accession>
<proteinExistence type="predicted"/>
<dbReference type="AlphaFoldDB" id="A0A8I2YFV7"/>
<evidence type="ECO:0000313" key="2">
    <source>
        <dbReference type="Proteomes" id="UP000683000"/>
    </source>
</evidence>
<dbReference type="OrthoDB" id="2638553at2759"/>
<dbReference type="EMBL" id="JAGFBS010000039">
    <property type="protein sequence ID" value="KAG6371141.1"/>
    <property type="molecule type" value="Genomic_DNA"/>
</dbReference>
<evidence type="ECO:0000313" key="1">
    <source>
        <dbReference type="EMBL" id="KAG6371141.1"/>
    </source>
</evidence>
<organism evidence="1 2">
    <name type="scientific">Boletus reticuloceps</name>
    <dbReference type="NCBI Taxonomy" id="495285"/>
    <lineage>
        <taxon>Eukaryota</taxon>
        <taxon>Fungi</taxon>
        <taxon>Dikarya</taxon>
        <taxon>Basidiomycota</taxon>
        <taxon>Agaricomycotina</taxon>
        <taxon>Agaricomycetes</taxon>
        <taxon>Agaricomycetidae</taxon>
        <taxon>Boletales</taxon>
        <taxon>Boletineae</taxon>
        <taxon>Boletaceae</taxon>
        <taxon>Boletoideae</taxon>
        <taxon>Boletus</taxon>
    </lineage>
</organism>
<gene>
    <name evidence="1" type="ORF">JVT61DRAFT_9909</name>
</gene>
<comment type="caution">
    <text evidence="1">The sequence shown here is derived from an EMBL/GenBank/DDBJ whole genome shotgun (WGS) entry which is preliminary data.</text>
</comment>
<dbReference type="Proteomes" id="UP000683000">
    <property type="component" value="Unassembled WGS sequence"/>
</dbReference>
<protein>
    <submittedName>
        <fullName evidence="1">Uncharacterized protein</fullName>
    </submittedName>
</protein>